<evidence type="ECO:0000256" key="2">
    <source>
        <dbReference type="ARBA" id="ARBA00022670"/>
    </source>
</evidence>
<feature type="compositionally biased region" description="Low complexity" evidence="6">
    <location>
        <begin position="501"/>
        <end position="515"/>
    </location>
</feature>
<feature type="domain" description="Peptidase M16 N-terminal" evidence="8">
    <location>
        <begin position="56"/>
        <end position="186"/>
    </location>
</feature>
<keyword evidence="2" id="KW-0645">Protease</keyword>
<feature type="signal peptide" evidence="7">
    <location>
        <begin position="1"/>
        <end position="21"/>
    </location>
</feature>
<dbReference type="InterPro" id="IPR050626">
    <property type="entry name" value="Peptidase_M16"/>
</dbReference>
<feature type="chain" id="PRO_5011636468" evidence="7">
    <location>
        <begin position="22"/>
        <end position="968"/>
    </location>
</feature>
<evidence type="ECO:0000256" key="1">
    <source>
        <dbReference type="ARBA" id="ARBA00007261"/>
    </source>
</evidence>
<dbReference type="InterPro" id="IPR007863">
    <property type="entry name" value="Peptidase_M16_C"/>
</dbReference>
<reference evidence="10 11" key="1">
    <citation type="submission" date="2016-10" db="EMBL/GenBank/DDBJ databases">
        <authorList>
            <person name="de Groot N.N."/>
        </authorList>
    </citation>
    <scope>NUCLEOTIDE SEQUENCE [LARGE SCALE GENOMIC DNA]</scope>
    <source>
        <strain evidence="10 11">S5-249</strain>
    </source>
</reference>
<evidence type="ECO:0000313" key="11">
    <source>
        <dbReference type="Proteomes" id="UP000198824"/>
    </source>
</evidence>
<dbReference type="PANTHER" id="PTHR43690">
    <property type="entry name" value="NARDILYSIN"/>
    <property type="match status" value="1"/>
</dbReference>
<evidence type="ECO:0000256" key="5">
    <source>
        <dbReference type="ARBA" id="ARBA00023049"/>
    </source>
</evidence>
<dbReference type="AlphaFoldDB" id="A0A1I6M6T4"/>
<keyword evidence="7" id="KW-0732">Signal</keyword>
<keyword evidence="5" id="KW-0482">Metalloprotease</keyword>
<accession>A0A1I6M6T4</accession>
<dbReference type="SUPFAM" id="SSF63411">
    <property type="entry name" value="LuxS/MPP-like metallohydrolase"/>
    <property type="match status" value="4"/>
</dbReference>
<dbReference type="PANTHER" id="PTHR43690:SF17">
    <property type="entry name" value="PROTEIN YHJJ"/>
    <property type="match status" value="1"/>
</dbReference>
<dbReference type="GO" id="GO:0006508">
    <property type="term" value="P:proteolysis"/>
    <property type="evidence" value="ECO:0007669"/>
    <property type="project" value="UniProtKB-KW"/>
</dbReference>
<dbReference type="Gene3D" id="3.30.830.10">
    <property type="entry name" value="Metalloenzyme, LuxS/M16 peptidase-like"/>
    <property type="match status" value="4"/>
</dbReference>
<keyword evidence="3" id="KW-0378">Hydrolase</keyword>
<dbReference type="InterPro" id="IPR011765">
    <property type="entry name" value="Pept_M16_N"/>
</dbReference>
<dbReference type="EMBL" id="FOZG01000003">
    <property type="protein sequence ID" value="SFS11429.1"/>
    <property type="molecule type" value="Genomic_DNA"/>
</dbReference>
<dbReference type="GO" id="GO:0046872">
    <property type="term" value="F:metal ion binding"/>
    <property type="evidence" value="ECO:0007669"/>
    <property type="project" value="InterPro"/>
</dbReference>
<proteinExistence type="inferred from homology"/>
<dbReference type="GO" id="GO:0008237">
    <property type="term" value="F:metallopeptidase activity"/>
    <property type="evidence" value="ECO:0007669"/>
    <property type="project" value="UniProtKB-KW"/>
</dbReference>
<feature type="domain" description="Peptidase M16 C-terminal" evidence="9">
    <location>
        <begin position="701"/>
        <end position="875"/>
    </location>
</feature>
<evidence type="ECO:0000256" key="7">
    <source>
        <dbReference type="SAM" id="SignalP"/>
    </source>
</evidence>
<dbReference type="RefSeq" id="WP_093316677.1">
    <property type="nucleotide sequence ID" value="NZ_FOZG01000003.1"/>
</dbReference>
<protein>
    <submittedName>
        <fullName evidence="10">Predicted Zn-dependent peptidase</fullName>
    </submittedName>
</protein>
<evidence type="ECO:0000256" key="4">
    <source>
        <dbReference type="ARBA" id="ARBA00022833"/>
    </source>
</evidence>
<dbReference type="Pfam" id="PF05193">
    <property type="entry name" value="Peptidase_M16_C"/>
    <property type="match status" value="2"/>
</dbReference>
<evidence type="ECO:0000259" key="8">
    <source>
        <dbReference type="Pfam" id="PF00675"/>
    </source>
</evidence>
<dbReference type="OrthoDB" id="9811314at2"/>
<dbReference type="Pfam" id="PF00675">
    <property type="entry name" value="Peptidase_M16"/>
    <property type="match status" value="2"/>
</dbReference>
<name>A0A1I6M6T4_9SPHN</name>
<evidence type="ECO:0000259" key="9">
    <source>
        <dbReference type="Pfam" id="PF05193"/>
    </source>
</evidence>
<feature type="region of interest" description="Disordered" evidence="6">
    <location>
        <begin position="501"/>
        <end position="524"/>
    </location>
</feature>
<sequence length="968" mass="102740">MTRILSALLATSLLVAAPLAAQTAPAPRTDAAPVSTLVSQVNIPYESFTLPNGLRVFVHTDRKAPVVAVSVWYHVGSKDEPKGKTGFAHLFEHLMFNGSENAPGDFFAPLQEVGATDFNGTTWFDRTNYFETVPTPALERALFLESDRMGHLLGAVTQENLTNQIGVVQNEKRQGDNEPYGLVEYAQLAALFPEGHPYRHSTIGSMADLTGASLEDVKNWFRQKYGPNNAVLVLAGDVDVAKAKALVTKYFGDIPAGPKVTPAAATVPTLKAPVAETLHDRVATTRLYRMWAVPGLTDKDSVPLDVAATVLGGLSSSRLDNALVRQEKIAVSVSAGLQSFERIGMFEVTADVKPGVDPAKVAARLDAVIADFLKTGPTADEVQRVATREVAGRINGLESVGGFGGKAVALAEGALYANDADFYKKQLAALAAVTPAQVKAVANKWLTRPVYALTVAPGERKAYEEAAGVTGQHHAPAYYRTPRAGEKPLAPLPVATLAEGQGAGAAAPAPAAKPGPRGKIPDVGQVPDLTFPRIERARLSNGVEIVYAQRNAVPLTRVSVSFDAGNAADPKTGLGTQSLTLAMLDEGTKTRNSVQIAEEQERLGAAISAGQSMDRTSVNLSALTPNLAPSLDLLADIVRNPAFDPQEVERLRGQQLARISSELTQPQGIAARALYPLLYGPAYPYGVPQTGTGGPDVVKSLKPADLAAWHDAWMRPDKARIFVVSDQPLAAIRPLLERSFGNWTAPAAAAGTKSFAAATPPARERIVLIDRPQSPQSFIAGGALTPLKGSDKLETLIVANDALAGNFLGRINMDLREKKGWSYGVFGGPRRMVGTVPFVISAPVQSNQTGPSIAAIRADMAEFLGPKGVTPAERDLYVTGRVRELSGNFETSGDVLSGLQTIDLYGFPDDYYVKLADTYRAMTPAQLDTAIRAAVKPGAFTWVVVGDAAKVKPQLDALGLPVETATAK</sequence>
<evidence type="ECO:0000256" key="3">
    <source>
        <dbReference type="ARBA" id="ARBA00022801"/>
    </source>
</evidence>
<dbReference type="STRING" id="1166337.SAMN05192580_3580"/>
<dbReference type="InterPro" id="IPR011249">
    <property type="entry name" value="Metalloenz_LuxS/M16"/>
</dbReference>
<evidence type="ECO:0000256" key="6">
    <source>
        <dbReference type="SAM" id="MobiDB-lite"/>
    </source>
</evidence>
<feature type="domain" description="Peptidase M16 N-terminal" evidence="8">
    <location>
        <begin position="552"/>
        <end position="667"/>
    </location>
</feature>
<dbReference type="Proteomes" id="UP000198824">
    <property type="component" value="Unassembled WGS sequence"/>
</dbReference>
<keyword evidence="11" id="KW-1185">Reference proteome</keyword>
<feature type="domain" description="Peptidase M16 C-terminal" evidence="9">
    <location>
        <begin position="213"/>
        <end position="386"/>
    </location>
</feature>
<evidence type="ECO:0000313" key="10">
    <source>
        <dbReference type="EMBL" id="SFS11429.1"/>
    </source>
</evidence>
<comment type="similarity">
    <text evidence="1">Belongs to the peptidase M16 family.</text>
</comment>
<gene>
    <name evidence="10" type="ORF">SAMN05192580_3580</name>
</gene>
<organism evidence="10 11">
    <name type="scientific">Sphingomonas jatrophae</name>
    <dbReference type="NCBI Taxonomy" id="1166337"/>
    <lineage>
        <taxon>Bacteria</taxon>
        <taxon>Pseudomonadati</taxon>
        <taxon>Pseudomonadota</taxon>
        <taxon>Alphaproteobacteria</taxon>
        <taxon>Sphingomonadales</taxon>
        <taxon>Sphingomonadaceae</taxon>
        <taxon>Sphingomonas</taxon>
    </lineage>
</organism>
<keyword evidence="4" id="KW-0862">Zinc</keyword>